<evidence type="ECO:0000256" key="2">
    <source>
        <dbReference type="ARBA" id="ARBA00009085"/>
    </source>
</evidence>
<proteinExistence type="inferred from homology"/>
<keyword evidence="5 7" id="KW-0378">Hydrolase</keyword>
<evidence type="ECO:0000256" key="8">
    <source>
        <dbReference type="SAM" id="MobiDB-lite"/>
    </source>
</evidence>
<sequence length="894" mass="102331">MSLPSRSDQASIMKRLMRENTFNEGEKAYIVSMSWLNKWKSAVGFDNKPPIGNVTPIDNKSLLQNGVLKKALVESFDYEIFSYAIWNKLQSWYGGGPEIPVQVEYDPVRKQHVPVTRLTTIIILFNHNKKSFQISKYKTIGDLKRMACKNYQISYDAYKLHDIWNGKKDVAFDENKVISQLFLKDGQTLLLDQINDDEEKDFDIYSRRSRSNRSTPIKGNSSPIRGSTQRTNSPTRQIPQQRATGQGQNQGQITHHSSPQKSFQSSTQNSFQNNQNSTYQNSYQSNSSSRNQIQSFTQQNQQSEPSSNIFFNGSPYFSSPSSTPGICGLVNLGNTCFFNSVLQCLLHCPYLVNYIKSGKFKQDLAPNNPLGTKCQLVNAFASLVNEIWTQKTGLTAPKELLFVLSRHAPHFAGFSQQDAHELLIFFLDLLHEDLNRVKTKPELKEIHGDGSNDMETAEMAWEQYKKINDSIIVDLFHGSLRSQLVCPQCHNKSVIFEPFVTLSLPIPGPTCLSPEFIFVPYDPCQPKIKMSLPMSFGLNAVSFKRNLTAELQREFEIAFALRTRSSGTIEWLNSPPSPRSFADFIVFEIPDTEKLYTVASINVKTKGKLTFLYDYSQTIDDLLLVPMPKQYPSQEDIENACIERLKYLWDTTDRNPSQISPEVINFVSSIEQFPFPQKKLMVEVTTTMFDRSSILQKLKTIPFILTKSLKIFLNPDFMNDNCGFNWGHIKRPIKNVTPQNGDVVAPTLDNCLKQFSLGMVLDEKNKWYCPNCKDFVCADKKTTIWSLPKCLIFHFKRFTQYYNTFRKHEGKVDFPNEVDFSSFVHGPCNTEKMKYKLYAVCEHYGTMAGGHYTAHAFVDEKKSWYLFNDSSCKPTNQSAAHNEAAYLLFYERIE</sequence>
<dbReference type="PROSITE" id="PS51283">
    <property type="entry name" value="DUSP"/>
    <property type="match status" value="1"/>
</dbReference>
<accession>A0A1J4JK65</accession>
<comment type="caution">
    <text evidence="11">The sequence shown here is derived from an EMBL/GenBank/DDBJ whole genome shotgun (WGS) entry which is preliminary data.</text>
</comment>
<dbReference type="InterPro" id="IPR035927">
    <property type="entry name" value="DUSP-like_sf"/>
</dbReference>
<dbReference type="InterPro" id="IPR028889">
    <property type="entry name" value="USP"/>
</dbReference>
<evidence type="ECO:0000313" key="12">
    <source>
        <dbReference type="Proteomes" id="UP000179807"/>
    </source>
</evidence>
<evidence type="ECO:0000313" key="11">
    <source>
        <dbReference type="EMBL" id="OHS97652.1"/>
    </source>
</evidence>
<dbReference type="InterPro" id="IPR050185">
    <property type="entry name" value="Ub_carboxyl-term_hydrolase"/>
</dbReference>
<dbReference type="AlphaFoldDB" id="A0A1J4JK65"/>
<dbReference type="OrthoDB" id="265776at2759"/>
<dbReference type="PROSITE" id="PS00972">
    <property type="entry name" value="USP_1"/>
    <property type="match status" value="1"/>
</dbReference>
<gene>
    <name evidence="11" type="ORF">TRFO_09364</name>
</gene>
<feature type="region of interest" description="Disordered" evidence="8">
    <location>
        <begin position="202"/>
        <end position="310"/>
    </location>
</feature>
<dbReference type="EC" id="3.4.19.12" evidence="7"/>
<evidence type="ECO:0000259" key="9">
    <source>
        <dbReference type="PROSITE" id="PS50235"/>
    </source>
</evidence>
<dbReference type="InterPro" id="IPR038765">
    <property type="entry name" value="Papain-like_cys_pep_sf"/>
</dbReference>
<dbReference type="SUPFAM" id="SSF54001">
    <property type="entry name" value="Cysteine proteinases"/>
    <property type="match status" value="1"/>
</dbReference>
<dbReference type="Gene3D" id="3.90.70.10">
    <property type="entry name" value="Cysteine proteinases"/>
    <property type="match status" value="2"/>
</dbReference>
<keyword evidence="12" id="KW-1185">Reference proteome</keyword>
<dbReference type="Proteomes" id="UP000179807">
    <property type="component" value="Unassembled WGS sequence"/>
</dbReference>
<feature type="compositionally biased region" description="Low complexity" evidence="8">
    <location>
        <begin position="262"/>
        <end position="303"/>
    </location>
</feature>
<dbReference type="GeneID" id="94829539"/>
<comment type="catalytic activity">
    <reaction evidence="1 7">
        <text>Thiol-dependent hydrolysis of ester, thioester, amide, peptide and isopeptide bonds formed by the C-terminal Gly of ubiquitin (a 76-residue protein attached to proteins as an intracellular targeting signal).</text>
        <dbReference type="EC" id="3.4.19.12"/>
    </reaction>
</comment>
<dbReference type="InterPro" id="IPR018200">
    <property type="entry name" value="USP_CS"/>
</dbReference>
<keyword evidence="4 7" id="KW-0833">Ubl conjugation pathway</keyword>
<dbReference type="PROSITE" id="PS50235">
    <property type="entry name" value="USP_3"/>
    <property type="match status" value="1"/>
</dbReference>
<feature type="compositionally biased region" description="Polar residues" evidence="8">
    <location>
        <begin position="212"/>
        <end position="261"/>
    </location>
</feature>
<dbReference type="GO" id="GO:0004843">
    <property type="term" value="F:cysteine-type deubiquitinase activity"/>
    <property type="evidence" value="ECO:0007669"/>
    <property type="project" value="UniProtKB-UniRule"/>
</dbReference>
<dbReference type="GO" id="GO:0016579">
    <property type="term" value="P:protein deubiquitination"/>
    <property type="evidence" value="ECO:0007669"/>
    <property type="project" value="InterPro"/>
</dbReference>
<dbReference type="SMART" id="SM00695">
    <property type="entry name" value="DUSP"/>
    <property type="match status" value="1"/>
</dbReference>
<protein>
    <recommendedName>
        <fullName evidence="7">Ubiquitin carboxyl-terminal hydrolase</fullName>
        <ecNumber evidence="7">3.4.19.12</ecNumber>
    </recommendedName>
</protein>
<dbReference type="InterPro" id="IPR001394">
    <property type="entry name" value="Peptidase_C19_UCH"/>
</dbReference>
<dbReference type="PANTHER" id="PTHR21646:SF24">
    <property type="entry name" value="UBIQUITIN CARBOXYL-TERMINAL HYDROLASE"/>
    <property type="match status" value="1"/>
</dbReference>
<feature type="domain" description="DUSP" evidence="10">
    <location>
        <begin position="4"/>
        <end position="105"/>
    </location>
</feature>
<dbReference type="Pfam" id="PF00443">
    <property type="entry name" value="UCH"/>
    <property type="match status" value="1"/>
</dbReference>
<keyword evidence="3 7" id="KW-0645">Protease</keyword>
<dbReference type="GO" id="GO:0006508">
    <property type="term" value="P:proteolysis"/>
    <property type="evidence" value="ECO:0007669"/>
    <property type="project" value="UniProtKB-KW"/>
</dbReference>
<evidence type="ECO:0000256" key="3">
    <source>
        <dbReference type="ARBA" id="ARBA00022670"/>
    </source>
</evidence>
<evidence type="ECO:0000256" key="4">
    <source>
        <dbReference type="ARBA" id="ARBA00022786"/>
    </source>
</evidence>
<evidence type="ECO:0000256" key="5">
    <source>
        <dbReference type="ARBA" id="ARBA00022801"/>
    </source>
</evidence>
<organism evidence="11 12">
    <name type="scientific">Tritrichomonas foetus</name>
    <dbReference type="NCBI Taxonomy" id="1144522"/>
    <lineage>
        <taxon>Eukaryota</taxon>
        <taxon>Metamonada</taxon>
        <taxon>Parabasalia</taxon>
        <taxon>Tritrichomonadida</taxon>
        <taxon>Tritrichomonadidae</taxon>
        <taxon>Tritrichomonas</taxon>
    </lineage>
</organism>
<evidence type="ECO:0000256" key="1">
    <source>
        <dbReference type="ARBA" id="ARBA00000707"/>
    </source>
</evidence>
<dbReference type="SUPFAM" id="SSF143791">
    <property type="entry name" value="DUSP-like"/>
    <property type="match status" value="1"/>
</dbReference>
<dbReference type="RefSeq" id="XP_068350789.1">
    <property type="nucleotide sequence ID" value="XM_068494835.1"/>
</dbReference>
<evidence type="ECO:0000259" key="10">
    <source>
        <dbReference type="PROSITE" id="PS51283"/>
    </source>
</evidence>
<dbReference type="Gene3D" id="3.30.2230.10">
    <property type="entry name" value="DUSP-like"/>
    <property type="match status" value="1"/>
</dbReference>
<evidence type="ECO:0000256" key="7">
    <source>
        <dbReference type="RuleBase" id="RU366025"/>
    </source>
</evidence>
<keyword evidence="6 7" id="KW-0788">Thiol protease</keyword>
<dbReference type="InterPro" id="IPR006615">
    <property type="entry name" value="Pept_C19_DUSP"/>
</dbReference>
<comment type="similarity">
    <text evidence="2 7">Belongs to the peptidase C19 family.</text>
</comment>
<dbReference type="PANTHER" id="PTHR21646">
    <property type="entry name" value="UBIQUITIN CARBOXYL-TERMINAL HYDROLASE"/>
    <property type="match status" value="1"/>
</dbReference>
<dbReference type="Pfam" id="PF06337">
    <property type="entry name" value="DUSP"/>
    <property type="match status" value="1"/>
</dbReference>
<dbReference type="VEuPathDB" id="TrichDB:TRFO_09364"/>
<dbReference type="EMBL" id="MLAK01001104">
    <property type="protein sequence ID" value="OHS97652.1"/>
    <property type="molecule type" value="Genomic_DNA"/>
</dbReference>
<feature type="domain" description="USP" evidence="9">
    <location>
        <begin position="327"/>
        <end position="893"/>
    </location>
</feature>
<name>A0A1J4JK65_9EUKA</name>
<reference evidence="11" key="1">
    <citation type="submission" date="2016-10" db="EMBL/GenBank/DDBJ databases">
        <authorList>
            <person name="Benchimol M."/>
            <person name="Almeida L.G."/>
            <person name="Vasconcelos A.T."/>
            <person name="Perreira-Neves A."/>
            <person name="Rosa I.A."/>
            <person name="Tasca T."/>
            <person name="Bogo M.R."/>
            <person name="de Souza W."/>
        </authorList>
    </citation>
    <scope>NUCLEOTIDE SEQUENCE [LARGE SCALE GENOMIC DNA]</scope>
    <source>
        <strain evidence="11">K</strain>
    </source>
</reference>
<evidence type="ECO:0000256" key="6">
    <source>
        <dbReference type="ARBA" id="ARBA00022807"/>
    </source>
</evidence>
<dbReference type="PROSITE" id="PS00973">
    <property type="entry name" value="USP_2"/>
    <property type="match status" value="1"/>
</dbReference>